<dbReference type="RefSeq" id="WP_311760770.1">
    <property type="nucleotide sequence ID" value="NZ_JAVRQI010000014.1"/>
</dbReference>
<sequence>MSEPLAPPVHKQPLPEFIAMLAVIFAVIAFSIDSMLPALPEIAAALTPENVNRAQLVLTAFVAGMGAGLFVAGPLSDAYGRKPIITAGFALYAVAAIAAVFANSLEMLLVARFVQGLGAAGPRIVSLALVRDLYQGREMARITSFVMMIFILIPAVAPSVGAGIIHFVGWRGVFGSFVLLALLGSLWMNLRQEETLPPAKRRPMRLGSMMASAREVLGNRQVQLVTIVMTLGFGQMFALLSSAQQLFSETYGRGEDFPKWFAAMALLSGTGTMLNARYVLRLGMRRIVRSAYAMQVVVSTVMCVLVLGDLLPPALRFPAFFMWAVSVFFMAGVTFGNLNAMALQRMGHVAGMAASVIAAVSTIGAVLIAAPVGQLFDGTARPIILATLVCSALALWLMRWVEEV</sequence>
<evidence type="ECO:0000256" key="4">
    <source>
        <dbReference type="ARBA" id="ARBA00022475"/>
    </source>
</evidence>
<evidence type="ECO:0000256" key="8">
    <source>
        <dbReference type="RuleBase" id="RU365088"/>
    </source>
</evidence>
<comment type="similarity">
    <text evidence="2 8">Belongs to the major facilitator superfamily. Bcr/CmlA family.</text>
</comment>
<feature type="transmembrane region" description="Helical" evidence="8">
    <location>
        <begin position="222"/>
        <end position="240"/>
    </location>
</feature>
<dbReference type="SUPFAM" id="SSF103473">
    <property type="entry name" value="MFS general substrate transporter"/>
    <property type="match status" value="1"/>
</dbReference>
<dbReference type="PANTHER" id="PTHR23502:SF132">
    <property type="entry name" value="POLYAMINE TRANSPORTER 2-RELATED"/>
    <property type="match status" value="1"/>
</dbReference>
<dbReference type="InterPro" id="IPR011701">
    <property type="entry name" value="MFS"/>
</dbReference>
<feature type="transmembrane region" description="Helical" evidence="8">
    <location>
        <begin position="17"/>
        <end position="36"/>
    </location>
</feature>
<organism evidence="10 11">
    <name type="scientific">Paracoccus broussonetiae</name>
    <dbReference type="NCBI Taxonomy" id="3075834"/>
    <lineage>
        <taxon>Bacteria</taxon>
        <taxon>Pseudomonadati</taxon>
        <taxon>Pseudomonadota</taxon>
        <taxon>Alphaproteobacteria</taxon>
        <taxon>Rhodobacterales</taxon>
        <taxon>Paracoccaceae</taxon>
        <taxon>Paracoccus</taxon>
    </lineage>
</organism>
<proteinExistence type="inferred from homology"/>
<reference evidence="11" key="1">
    <citation type="submission" date="2023-07" db="EMBL/GenBank/DDBJ databases">
        <title>Characterization of two Paracoccaceae strains isolated from Phycosphere and proposal of Xinfangfangia lacusdiani sp. nov.</title>
        <authorList>
            <person name="Deng Y."/>
            <person name="Zhang Y.Q."/>
        </authorList>
    </citation>
    <scope>NUCLEOTIDE SEQUENCE [LARGE SCALE GENOMIC DNA]</scope>
    <source>
        <strain evidence="11">CPCC 101403</strain>
    </source>
</reference>
<comment type="caution">
    <text evidence="10">The sequence shown here is derived from an EMBL/GenBank/DDBJ whole genome shotgun (WGS) entry which is preliminary data.</text>
</comment>
<feature type="transmembrane region" description="Helical" evidence="8">
    <location>
        <begin position="260"/>
        <end position="280"/>
    </location>
</feature>
<keyword evidence="7 8" id="KW-0472">Membrane</keyword>
<evidence type="ECO:0000256" key="7">
    <source>
        <dbReference type="ARBA" id="ARBA00023136"/>
    </source>
</evidence>
<dbReference type="Gene3D" id="1.20.1720.10">
    <property type="entry name" value="Multidrug resistance protein D"/>
    <property type="match status" value="1"/>
</dbReference>
<comment type="subcellular location">
    <subcellularLocation>
        <location evidence="8">Cell inner membrane</location>
        <topology evidence="8">Multi-pass membrane protein</topology>
    </subcellularLocation>
    <subcellularLocation>
        <location evidence="1">Cell membrane</location>
        <topology evidence="1">Multi-pass membrane protein</topology>
    </subcellularLocation>
</comment>
<feature type="domain" description="Major facilitator superfamily (MFS) profile" evidence="9">
    <location>
        <begin position="17"/>
        <end position="404"/>
    </location>
</feature>
<evidence type="ECO:0000256" key="2">
    <source>
        <dbReference type="ARBA" id="ARBA00006236"/>
    </source>
</evidence>
<feature type="transmembrane region" description="Helical" evidence="8">
    <location>
        <begin position="56"/>
        <end position="72"/>
    </location>
</feature>
<dbReference type="PROSITE" id="PS50850">
    <property type="entry name" value="MFS"/>
    <property type="match status" value="1"/>
</dbReference>
<feature type="transmembrane region" description="Helical" evidence="8">
    <location>
        <begin position="84"/>
        <end position="103"/>
    </location>
</feature>
<feature type="transmembrane region" description="Helical" evidence="8">
    <location>
        <begin position="382"/>
        <end position="401"/>
    </location>
</feature>
<dbReference type="InterPro" id="IPR036259">
    <property type="entry name" value="MFS_trans_sf"/>
</dbReference>
<dbReference type="Pfam" id="PF07690">
    <property type="entry name" value="MFS_1"/>
    <property type="match status" value="1"/>
</dbReference>
<evidence type="ECO:0000313" key="11">
    <source>
        <dbReference type="Proteomes" id="UP001251085"/>
    </source>
</evidence>
<feature type="transmembrane region" description="Helical" evidence="8">
    <location>
        <begin position="173"/>
        <end position="190"/>
    </location>
</feature>
<feature type="transmembrane region" description="Helical" evidence="8">
    <location>
        <begin position="350"/>
        <end position="370"/>
    </location>
</feature>
<dbReference type="PANTHER" id="PTHR23502">
    <property type="entry name" value="MAJOR FACILITATOR SUPERFAMILY"/>
    <property type="match status" value="1"/>
</dbReference>
<feature type="transmembrane region" description="Helical" evidence="8">
    <location>
        <begin position="292"/>
        <end position="311"/>
    </location>
</feature>
<feature type="transmembrane region" description="Helical" evidence="8">
    <location>
        <begin position="142"/>
        <end position="167"/>
    </location>
</feature>
<protein>
    <recommendedName>
        <fullName evidence="8">Bcr/CflA family efflux transporter</fullName>
    </recommendedName>
</protein>
<dbReference type="InterPro" id="IPR020846">
    <property type="entry name" value="MFS_dom"/>
</dbReference>
<keyword evidence="11" id="KW-1185">Reference proteome</keyword>
<dbReference type="InterPro" id="IPR004812">
    <property type="entry name" value="Efflux_drug-R_Bcr/CmlA"/>
</dbReference>
<dbReference type="NCBIfam" id="TIGR00710">
    <property type="entry name" value="efflux_Bcr_CflA"/>
    <property type="match status" value="1"/>
</dbReference>
<feature type="transmembrane region" description="Helical" evidence="8">
    <location>
        <begin position="317"/>
        <end position="338"/>
    </location>
</feature>
<dbReference type="Proteomes" id="UP001251085">
    <property type="component" value="Unassembled WGS sequence"/>
</dbReference>
<gene>
    <name evidence="10" type="ORF">RM190_17545</name>
</gene>
<keyword evidence="5 8" id="KW-0812">Transmembrane</keyword>
<keyword evidence="3 8" id="KW-0813">Transport</keyword>
<evidence type="ECO:0000256" key="3">
    <source>
        <dbReference type="ARBA" id="ARBA00022448"/>
    </source>
</evidence>
<dbReference type="PROSITE" id="PS00216">
    <property type="entry name" value="SUGAR_TRANSPORT_1"/>
    <property type="match status" value="1"/>
</dbReference>
<evidence type="ECO:0000256" key="1">
    <source>
        <dbReference type="ARBA" id="ARBA00004651"/>
    </source>
</evidence>
<keyword evidence="6 8" id="KW-1133">Transmembrane helix</keyword>
<evidence type="ECO:0000313" key="10">
    <source>
        <dbReference type="EMBL" id="MDT1063679.1"/>
    </source>
</evidence>
<comment type="caution">
    <text evidence="8">Lacks conserved residue(s) required for the propagation of feature annotation.</text>
</comment>
<dbReference type="InterPro" id="IPR005829">
    <property type="entry name" value="Sugar_transporter_CS"/>
</dbReference>
<evidence type="ECO:0000256" key="5">
    <source>
        <dbReference type="ARBA" id="ARBA00022692"/>
    </source>
</evidence>
<evidence type="ECO:0000256" key="6">
    <source>
        <dbReference type="ARBA" id="ARBA00022989"/>
    </source>
</evidence>
<name>A0ABU3EHF5_9RHOB</name>
<accession>A0ABU3EHF5</accession>
<dbReference type="EMBL" id="JAVRQI010000014">
    <property type="protein sequence ID" value="MDT1063679.1"/>
    <property type="molecule type" value="Genomic_DNA"/>
</dbReference>
<keyword evidence="8" id="KW-0997">Cell inner membrane</keyword>
<evidence type="ECO:0000259" key="9">
    <source>
        <dbReference type="PROSITE" id="PS50850"/>
    </source>
</evidence>
<dbReference type="CDD" id="cd17320">
    <property type="entry name" value="MFS_MdfA_MDR_like"/>
    <property type="match status" value="1"/>
</dbReference>
<keyword evidence="4" id="KW-1003">Cell membrane</keyword>